<dbReference type="Proteomes" id="UP001176961">
    <property type="component" value="Unassembled WGS sequence"/>
</dbReference>
<evidence type="ECO:0000313" key="3">
    <source>
        <dbReference type="Proteomes" id="UP001176961"/>
    </source>
</evidence>
<keyword evidence="3" id="KW-1185">Reference proteome</keyword>
<sequence length="184" mass="20592">MAPHIGIRFQDAKGPDGHPFEQGLSEIKMGQLLLGAALSEEWTNLWSGPKDARKLVKLGPFPRRHGDPLERYHPSIRQLLRPPSPLTANMKAMQQREARPAAPVSPPGRIRKSSAERKEKIKVESTLRRLVGSEEGTSQLELVLSAIRYIRELQSQLENDKENDLPDNLQDLFTQCTVTKAATA</sequence>
<comment type="caution">
    <text evidence="2">The sequence shown here is derived from an EMBL/GenBank/DDBJ whole genome shotgun (WGS) entry which is preliminary data.</text>
</comment>
<dbReference type="EMBL" id="CATQJL010000305">
    <property type="protein sequence ID" value="CAJ0602574.1"/>
    <property type="molecule type" value="Genomic_DNA"/>
</dbReference>
<evidence type="ECO:0000256" key="1">
    <source>
        <dbReference type="SAM" id="MobiDB-lite"/>
    </source>
</evidence>
<feature type="region of interest" description="Disordered" evidence="1">
    <location>
        <begin position="87"/>
        <end position="117"/>
    </location>
</feature>
<dbReference type="AlphaFoldDB" id="A0AA36H204"/>
<protein>
    <submittedName>
        <fullName evidence="2">Uncharacterized protein</fullName>
    </submittedName>
</protein>
<proteinExistence type="predicted"/>
<organism evidence="2 3">
    <name type="scientific">Cylicocyclus nassatus</name>
    <name type="common">Nematode worm</name>
    <dbReference type="NCBI Taxonomy" id="53992"/>
    <lineage>
        <taxon>Eukaryota</taxon>
        <taxon>Metazoa</taxon>
        <taxon>Ecdysozoa</taxon>
        <taxon>Nematoda</taxon>
        <taxon>Chromadorea</taxon>
        <taxon>Rhabditida</taxon>
        <taxon>Rhabditina</taxon>
        <taxon>Rhabditomorpha</taxon>
        <taxon>Strongyloidea</taxon>
        <taxon>Strongylidae</taxon>
        <taxon>Cylicocyclus</taxon>
    </lineage>
</organism>
<reference evidence="2" key="1">
    <citation type="submission" date="2023-07" db="EMBL/GenBank/DDBJ databases">
        <authorList>
            <consortium name="CYATHOMIX"/>
        </authorList>
    </citation>
    <scope>NUCLEOTIDE SEQUENCE</scope>
    <source>
        <strain evidence="2">N/A</strain>
    </source>
</reference>
<feature type="compositionally biased region" description="Basic and acidic residues" evidence="1">
    <location>
        <begin position="10"/>
        <end position="19"/>
    </location>
</feature>
<evidence type="ECO:0000313" key="2">
    <source>
        <dbReference type="EMBL" id="CAJ0602574.1"/>
    </source>
</evidence>
<name>A0AA36H204_CYLNA</name>
<feature type="region of interest" description="Disordered" evidence="1">
    <location>
        <begin position="1"/>
        <end position="22"/>
    </location>
</feature>
<accession>A0AA36H204</accession>
<gene>
    <name evidence="2" type="ORF">CYNAS_LOCUS14557</name>
</gene>